<dbReference type="RefSeq" id="XP_073921343.1">
    <property type="nucleotide sequence ID" value="XM_074065242.1"/>
</dbReference>
<accession>A0AC58LW03</accession>
<keyword evidence="1" id="KW-1185">Reference proteome</keyword>
<evidence type="ECO:0000313" key="1">
    <source>
        <dbReference type="Proteomes" id="UP001732720"/>
    </source>
</evidence>
<keyword evidence="2" id="KW-0378">Hydrolase</keyword>
<proteinExistence type="predicted"/>
<name>A0AC58LW03_CASCN</name>
<reference evidence="2" key="1">
    <citation type="submission" date="2025-08" db="UniProtKB">
        <authorList>
            <consortium name="RefSeq"/>
        </authorList>
    </citation>
    <scope>IDENTIFICATION</scope>
</reference>
<sequence length="754" mass="84110">MDNLFVEEVAASLVREFLSRKGLKKTCVTMDQERPRSDLSINSRNDLRKVLHLEFLYRENKAKENPLKTNLELITRYFLDYIGNMDNNLTQETSIPALSVPKKNNRFPLRCSETKLVDIYDLSDEDAGWRILLSEASKARHDNLDGDMLDNFVSSKRPLHKSKPLPTSPSESPALASMWEKMDQLPLSEPSMDGKKPVDKTRPKSGLIVRGMMAGPTASSPQDSFCKRSLRWSPASNSKTQTPQEERPKVPELLTRAPACPGPQEVLASSSRSISRSSMSQGGEPTMEKRKTSPSSRGQPQWDRPRPRGLSEDSPAGDGPTEDIRKLYLPGGNSRTTQERLERAFKRQGSQPLSLRKNHLASDKVDDELTALRLEDVEDELMREEVILSPGPSMLRLQVTSKPVDLLVAKEVKILLFGSTFCCFNEEWKLQSFSFSDTASLKYGIVQKKGGPCGVLAAVQGCVLQKLLFEGEIGADCPQRLQPSEAQRTHCLTLAIADILWRAGGHKQAVVTLASGTQQFSPTGKYKADGVLETLMLYSLTCFEDLVTFLQHSVQQFEAGPYGCILLTLSAILSRSPKLVSQDFDVPTSHLIGAHGYCTQELVNLLLTGRAVSNVFNDIVELDSGDGNITLLRGIAARSDIGFLSLFEHYNVCQVGCFLKTPRFPIWVVCSESHFSILFSLQPELLSDWRAERLFDLYYYDGLANQQEQIRLTVDTTQAIPEDNHNDLVPPLDLCIRTKWKGASVNWNGSDPIL</sequence>
<gene>
    <name evidence="2" type="primary">Mindy4</name>
</gene>
<evidence type="ECO:0000313" key="2">
    <source>
        <dbReference type="RefSeq" id="XP_073921343.1"/>
    </source>
</evidence>
<protein>
    <submittedName>
        <fullName evidence="2">Probable ubiquitin carboxyl-terminal hydrolase MINDY-4 isoform X1</fullName>
    </submittedName>
</protein>
<dbReference type="Proteomes" id="UP001732720">
    <property type="component" value="Chromosome 2"/>
</dbReference>
<organism evidence="1 2">
    <name type="scientific">Castor canadensis</name>
    <name type="common">American beaver</name>
    <dbReference type="NCBI Taxonomy" id="51338"/>
    <lineage>
        <taxon>Eukaryota</taxon>
        <taxon>Metazoa</taxon>
        <taxon>Chordata</taxon>
        <taxon>Craniata</taxon>
        <taxon>Vertebrata</taxon>
        <taxon>Euteleostomi</taxon>
        <taxon>Mammalia</taxon>
        <taxon>Eutheria</taxon>
        <taxon>Euarchontoglires</taxon>
        <taxon>Glires</taxon>
        <taxon>Rodentia</taxon>
        <taxon>Castorimorpha</taxon>
        <taxon>Castoridae</taxon>
        <taxon>Castor</taxon>
    </lineage>
</organism>